<gene>
    <name evidence="2" type="ORF">ACFOZ4_08385</name>
</gene>
<feature type="compositionally biased region" description="Basic and acidic residues" evidence="1">
    <location>
        <begin position="156"/>
        <end position="170"/>
    </location>
</feature>
<name>A0ABV8LI27_9ACTN</name>
<feature type="region of interest" description="Disordered" evidence="1">
    <location>
        <begin position="145"/>
        <end position="186"/>
    </location>
</feature>
<proteinExistence type="predicted"/>
<reference evidence="3" key="1">
    <citation type="journal article" date="2019" name="Int. J. Syst. Evol. Microbiol.">
        <title>The Global Catalogue of Microorganisms (GCM) 10K type strain sequencing project: providing services to taxonomists for standard genome sequencing and annotation.</title>
        <authorList>
            <consortium name="The Broad Institute Genomics Platform"/>
            <consortium name="The Broad Institute Genome Sequencing Center for Infectious Disease"/>
            <person name="Wu L."/>
            <person name="Ma J."/>
        </authorList>
    </citation>
    <scope>NUCLEOTIDE SEQUENCE [LARGE SCALE GENOMIC DNA]</scope>
    <source>
        <strain evidence="3">CGMCC 4.7289</strain>
    </source>
</reference>
<evidence type="ECO:0008006" key="4">
    <source>
        <dbReference type="Google" id="ProtNLM"/>
    </source>
</evidence>
<sequence>MTSRHRCLGHRPGRHDDACMHGPCGYCGTDLQTTASGECRSCLKIVCEQCDAGYDPDHGPICRPCAQPGKGSGPAEPPPDSWQLHRLVVFLLPLSCGHQVSLFVNGWYPVRVACCDRLGGTIRGGVYVAYASDVDYVQVISERYEYRPPGTPPEPSEVRGRWPRTDDPYRSPHPGGGSSTGRYPARVGATWSFDGSIAPATPS</sequence>
<protein>
    <recommendedName>
        <fullName evidence="4">RING-type domain-containing protein</fullName>
    </recommendedName>
</protein>
<comment type="caution">
    <text evidence="2">The sequence shown here is derived from an EMBL/GenBank/DDBJ whole genome shotgun (WGS) entry which is preliminary data.</text>
</comment>
<accession>A0ABV8LI27</accession>
<evidence type="ECO:0000313" key="2">
    <source>
        <dbReference type="EMBL" id="MFC4130621.1"/>
    </source>
</evidence>
<dbReference type="EMBL" id="JBHSAY010000005">
    <property type="protein sequence ID" value="MFC4130621.1"/>
    <property type="molecule type" value="Genomic_DNA"/>
</dbReference>
<organism evidence="2 3">
    <name type="scientific">Hamadaea flava</name>
    <dbReference type="NCBI Taxonomy" id="1742688"/>
    <lineage>
        <taxon>Bacteria</taxon>
        <taxon>Bacillati</taxon>
        <taxon>Actinomycetota</taxon>
        <taxon>Actinomycetes</taxon>
        <taxon>Micromonosporales</taxon>
        <taxon>Micromonosporaceae</taxon>
        <taxon>Hamadaea</taxon>
    </lineage>
</organism>
<evidence type="ECO:0000313" key="3">
    <source>
        <dbReference type="Proteomes" id="UP001595816"/>
    </source>
</evidence>
<evidence type="ECO:0000256" key="1">
    <source>
        <dbReference type="SAM" id="MobiDB-lite"/>
    </source>
</evidence>
<dbReference type="RefSeq" id="WP_253757549.1">
    <property type="nucleotide sequence ID" value="NZ_JAMZDZ010000001.1"/>
</dbReference>
<keyword evidence="3" id="KW-1185">Reference proteome</keyword>
<dbReference type="Proteomes" id="UP001595816">
    <property type="component" value="Unassembled WGS sequence"/>
</dbReference>